<accession>A0A2Z5QW80</accession>
<dbReference type="AlphaFoldDB" id="A0A2Z5QW80"/>
<evidence type="ECO:0000313" key="1">
    <source>
        <dbReference type="EMBL" id="BAV86667.1"/>
    </source>
</evidence>
<evidence type="ECO:0000313" key="2">
    <source>
        <dbReference type="Proteomes" id="UP000250241"/>
    </source>
</evidence>
<protein>
    <submittedName>
        <fullName evidence="1">Uncharacterized protein</fullName>
    </submittedName>
</protein>
<reference evidence="1 2" key="1">
    <citation type="submission" date="2016-10" db="EMBL/GenBank/DDBJ databases">
        <title>Genome sequence of Rothia aeria strain JCM11412.</title>
        <authorList>
            <person name="Nambu T."/>
        </authorList>
    </citation>
    <scope>NUCLEOTIDE SEQUENCE [LARGE SCALE GENOMIC DNA]</scope>
    <source>
        <strain evidence="1 2">JCM 11412</strain>
    </source>
</reference>
<dbReference type="Proteomes" id="UP000250241">
    <property type="component" value="Chromosome"/>
</dbReference>
<dbReference type="KEGG" id="raj:RA11412_0368"/>
<dbReference type="InterPro" id="IPR032584">
    <property type="entry name" value="DUF4913"/>
</dbReference>
<name>A0A2Z5QW80_9MICC</name>
<dbReference type="Pfam" id="PF16259">
    <property type="entry name" value="DUF4913"/>
    <property type="match status" value="1"/>
</dbReference>
<gene>
    <name evidence="1" type="ORF">RA11412_0368</name>
</gene>
<keyword evidence="2" id="KW-1185">Reference proteome</keyword>
<organism evidence="1 2">
    <name type="scientific">Rothia aeria</name>
    <dbReference type="NCBI Taxonomy" id="172042"/>
    <lineage>
        <taxon>Bacteria</taxon>
        <taxon>Bacillati</taxon>
        <taxon>Actinomycetota</taxon>
        <taxon>Actinomycetes</taxon>
        <taxon>Micrococcales</taxon>
        <taxon>Micrococcaceae</taxon>
        <taxon>Rothia</taxon>
    </lineage>
</organism>
<proteinExistence type="predicted"/>
<sequence>MADGGVRPEDIEWNIDSLGATLVELYNNMSELIDMYEELRDRVYAVETAGGGSTSEPSKYCWRNISDPAEATRLWNELRSWVDWLNFRYFSTGRFRIAPCWYRHGAAVEELTALWASWKAAYQGGDFSDSAFYWHERLFDSSIERLKGYFRECQQGTGRCRSLCISLMMGLMIS</sequence>
<dbReference type="EMBL" id="AP017895">
    <property type="protein sequence ID" value="BAV86667.1"/>
    <property type="molecule type" value="Genomic_DNA"/>
</dbReference>